<feature type="domain" description="PX" evidence="4">
    <location>
        <begin position="520"/>
        <end position="635"/>
    </location>
</feature>
<dbReference type="PANTHER" id="PTHR22999:SF23">
    <property type="entry name" value="SORTING NEXIN-16"/>
    <property type="match status" value="1"/>
</dbReference>
<dbReference type="Pfam" id="PF00787">
    <property type="entry name" value="PX"/>
    <property type="match status" value="1"/>
</dbReference>
<feature type="domain" description="PXA" evidence="5">
    <location>
        <begin position="89"/>
        <end position="272"/>
    </location>
</feature>
<dbReference type="Proteomes" id="UP000232323">
    <property type="component" value="Unassembled WGS sequence"/>
</dbReference>
<dbReference type="Pfam" id="PF08628">
    <property type="entry name" value="Nexin_C"/>
    <property type="match status" value="1"/>
</dbReference>
<dbReference type="SUPFAM" id="SSF64268">
    <property type="entry name" value="PX domain"/>
    <property type="match status" value="1"/>
</dbReference>
<keyword evidence="7" id="KW-1185">Reference proteome</keyword>
<evidence type="ECO:0000256" key="3">
    <source>
        <dbReference type="SAM" id="MobiDB-lite"/>
    </source>
</evidence>
<feature type="compositionally biased region" description="Polar residues" evidence="3">
    <location>
        <begin position="746"/>
        <end position="756"/>
    </location>
</feature>
<evidence type="ECO:0000259" key="4">
    <source>
        <dbReference type="PROSITE" id="PS50195"/>
    </source>
</evidence>
<accession>A0A250WQJ4</accession>
<organism evidence="6 7">
    <name type="scientific">Chlamydomonas eustigma</name>
    <dbReference type="NCBI Taxonomy" id="1157962"/>
    <lineage>
        <taxon>Eukaryota</taxon>
        <taxon>Viridiplantae</taxon>
        <taxon>Chlorophyta</taxon>
        <taxon>core chlorophytes</taxon>
        <taxon>Chlorophyceae</taxon>
        <taxon>CS clade</taxon>
        <taxon>Chlamydomonadales</taxon>
        <taxon>Chlamydomonadaceae</taxon>
        <taxon>Chlamydomonas</taxon>
    </lineage>
</organism>
<dbReference type="STRING" id="1157962.A0A250WQJ4"/>
<dbReference type="InterPro" id="IPR036871">
    <property type="entry name" value="PX_dom_sf"/>
</dbReference>
<dbReference type="CDD" id="cd06093">
    <property type="entry name" value="PX_domain"/>
    <property type="match status" value="1"/>
</dbReference>
<proteinExistence type="predicted"/>
<feature type="compositionally biased region" description="Basic and acidic residues" evidence="3">
    <location>
        <begin position="734"/>
        <end position="745"/>
    </location>
</feature>
<dbReference type="GO" id="GO:0005768">
    <property type="term" value="C:endosome"/>
    <property type="evidence" value="ECO:0007669"/>
    <property type="project" value="UniProtKB-ARBA"/>
</dbReference>
<dbReference type="InterPro" id="IPR013937">
    <property type="entry name" value="Sorting_nexin_C"/>
</dbReference>
<gene>
    <name evidence="6" type="ORF">CEUSTIGMA_g577.t1</name>
</gene>
<keyword evidence="2" id="KW-0963">Cytoplasm</keyword>
<dbReference type="SMART" id="SM00312">
    <property type="entry name" value="PX"/>
    <property type="match status" value="1"/>
</dbReference>
<dbReference type="InterPro" id="IPR051837">
    <property type="entry name" value="SortingNexin/PXDomain-PKLike"/>
</dbReference>
<dbReference type="PROSITE" id="PS50195">
    <property type="entry name" value="PX"/>
    <property type="match status" value="1"/>
</dbReference>
<dbReference type="GO" id="GO:0035091">
    <property type="term" value="F:phosphatidylinositol binding"/>
    <property type="evidence" value="ECO:0007669"/>
    <property type="project" value="InterPro"/>
</dbReference>
<dbReference type="Gene3D" id="3.30.1520.10">
    <property type="entry name" value="Phox-like domain"/>
    <property type="match status" value="1"/>
</dbReference>
<feature type="compositionally biased region" description="Polar residues" evidence="3">
    <location>
        <begin position="420"/>
        <end position="442"/>
    </location>
</feature>
<evidence type="ECO:0000313" key="7">
    <source>
        <dbReference type="Proteomes" id="UP000232323"/>
    </source>
</evidence>
<reference evidence="6 7" key="1">
    <citation type="submission" date="2017-08" db="EMBL/GenBank/DDBJ databases">
        <title>Acidophilic green algal genome provides insights into adaptation to an acidic environment.</title>
        <authorList>
            <person name="Hirooka S."/>
            <person name="Hirose Y."/>
            <person name="Kanesaki Y."/>
            <person name="Higuchi S."/>
            <person name="Fujiwara T."/>
            <person name="Onuma R."/>
            <person name="Era A."/>
            <person name="Ohbayashi R."/>
            <person name="Uzuka A."/>
            <person name="Nozaki H."/>
            <person name="Yoshikawa H."/>
            <person name="Miyagishima S.Y."/>
        </authorList>
    </citation>
    <scope>NUCLEOTIDE SEQUENCE [LARGE SCALE GENOMIC DNA]</scope>
    <source>
        <strain evidence="6 7">NIES-2499</strain>
    </source>
</reference>
<evidence type="ECO:0000256" key="2">
    <source>
        <dbReference type="ARBA" id="ARBA00022490"/>
    </source>
</evidence>
<feature type="region of interest" description="Disordered" evidence="3">
    <location>
        <begin position="734"/>
        <end position="775"/>
    </location>
</feature>
<evidence type="ECO:0000313" key="6">
    <source>
        <dbReference type="EMBL" id="GAX73124.1"/>
    </source>
</evidence>
<evidence type="ECO:0000259" key="5">
    <source>
        <dbReference type="PROSITE" id="PS51207"/>
    </source>
</evidence>
<name>A0A250WQJ4_9CHLO</name>
<dbReference type="InterPro" id="IPR001683">
    <property type="entry name" value="PX_dom"/>
</dbReference>
<dbReference type="PROSITE" id="PS51207">
    <property type="entry name" value="PXA"/>
    <property type="match status" value="1"/>
</dbReference>
<dbReference type="AlphaFoldDB" id="A0A250WQJ4"/>
<evidence type="ECO:0008006" key="8">
    <source>
        <dbReference type="Google" id="ProtNLM"/>
    </source>
</evidence>
<comment type="caution">
    <text evidence="6">The sequence shown here is derived from an EMBL/GenBank/DDBJ whole genome shotgun (WGS) entry which is preliminary data.</text>
</comment>
<protein>
    <recommendedName>
        <fullName evidence="8">PX domain-containing protein</fullName>
    </recommendedName>
</protein>
<dbReference type="EMBL" id="BEGY01000002">
    <property type="protein sequence ID" value="GAX73124.1"/>
    <property type="molecule type" value="Genomic_DNA"/>
</dbReference>
<sequence>MLTNDYFHVLQGTPDSVWSNIPLAAALIVILRCLIKPQNALRQFGLSTQQPMSESIKLSKVPSDAMTGLTSQPALTDAERQAWRKEVRSKVVEFAWDKLCGSLVQQWVYNTWYAALTPDKEFPSEIRNMLNTLFGELCRRCHGVDTRALLIKEVCGILTDQIDLYRQTVAAVGEESLAGMTPAARERALQREMKAMGQLHTALWTPDGHYKYLRNVSEMMLLTLIPGHPFLQLRVGSVARELTAACLLRPIMMFCLPYNINKLLLNLLKDQDQPQCKDSLVQKLLVEGAQKMEARIHSSVSAEDLACSELSLNHKARIQCQKLNSGSDKVDILRSCPSSLESSEEWKSSNASRSGQQETSTCGKALQVLEDQGGIKALQVLEDQGGIKALHTSQNSCAAHTDIHPKCCGPRDGSLRASEEASSVNHISPSWHSSRTDSQQTPGTGGVRTDGQMMSASWHFTEAEDGSWSVATSRSSSSVHQRASNSGHAFASSMTISPALSWPSSAGAVREIFVGYPRAVVVHSEIRQETRFVGTQHEYVVYVIRVMDGAGEWSVTRRYRNFETLHQRLQTGSAEYRSLKITLPTKHLLHLSQDTAFVHQRRKELDLYMSRILRSPLLASCHDVWLFLRPGSEQYAPPKLAHQKPPHQPLFTPQLSAMQAEAFTSNSAHALHRRHKSAASDEFECIEKETEGLVTVGSLDNLNLISMSAADSKNSKASGGGLGLQGKTIWRSRDSRLQGEMHSSEKLSGSNPSPAITKQPFHDNTRGLRYGASDNGSLLRMTSEHEETPSHTNWTQDLASDSGVVTAEQFIARRPFFPQSEEDQAAEYAEALGASAPLLDLVDVLFQLQNRGFVWRQVSSVARQMLSLVAGDAIDLYLIRKLHAMTSEHSIARAILAIQNALWPGGVWFAWFNQQQQMREATFPGSVNKEREKDQAEVPGEAHDKAWVPTWAPPPAMQAERFLEPSARSQDEEEICQKLLEKLLSKCPSAVVTVLGLKNYSSSVSELHSMLQSSTFMLQVGYRIMDAALSAVIPEGQVCSKQFM</sequence>
<dbReference type="OrthoDB" id="120967at2759"/>
<dbReference type="InterPro" id="IPR003114">
    <property type="entry name" value="Phox_assoc"/>
</dbReference>
<dbReference type="Pfam" id="PF02194">
    <property type="entry name" value="PXA"/>
    <property type="match status" value="1"/>
</dbReference>
<evidence type="ECO:0000256" key="1">
    <source>
        <dbReference type="ARBA" id="ARBA00004496"/>
    </source>
</evidence>
<feature type="region of interest" description="Disordered" evidence="3">
    <location>
        <begin position="412"/>
        <end position="451"/>
    </location>
</feature>
<dbReference type="SMART" id="SM00313">
    <property type="entry name" value="PXA"/>
    <property type="match status" value="1"/>
</dbReference>
<dbReference type="PANTHER" id="PTHR22999">
    <property type="entry name" value="PX SERINE/THREONINE KINASE PXK"/>
    <property type="match status" value="1"/>
</dbReference>
<comment type="subcellular location">
    <subcellularLocation>
        <location evidence="1">Cytoplasm</location>
    </subcellularLocation>
</comment>